<dbReference type="AlphaFoldDB" id="A0A0D1YY81"/>
<dbReference type="InterPro" id="IPR057081">
    <property type="entry name" value="PH_N"/>
</dbReference>
<dbReference type="HOGENOM" id="CLU_031212_1_0_1"/>
<evidence type="ECO:0000313" key="5">
    <source>
        <dbReference type="Proteomes" id="UP000053599"/>
    </source>
</evidence>
<gene>
    <name evidence="4" type="ORF">PV11_07329</name>
</gene>
<feature type="domain" description="PH" evidence="2">
    <location>
        <begin position="164"/>
        <end position="278"/>
    </location>
</feature>
<feature type="compositionally biased region" description="Polar residues" evidence="1">
    <location>
        <begin position="86"/>
        <end position="96"/>
    </location>
</feature>
<evidence type="ECO:0000313" key="4">
    <source>
        <dbReference type="EMBL" id="KIV79783.1"/>
    </source>
</evidence>
<dbReference type="Pfam" id="PF23076">
    <property type="entry name" value="PH_FT_C"/>
    <property type="match status" value="1"/>
</dbReference>
<feature type="domain" description="PH" evidence="3">
    <location>
        <begin position="280"/>
        <end position="389"/>
    </location>
</feature>
<dbReference type="Proteomes" id="UP000053599">
    <property type="component" value="Unassembled WGS sequence"/>
</dbReference>
<dbReference type="InterPro" id="IPR057082">
    <property type="entry name" value="PH_C"/>
</dbReference>
<evidence type="ECO:0000259" key="3">
    <source>
        <dbReference type="Pfam" id="PF23076"/>
    </source>
</evidence>
<feature type="compositionally biased region" description="Low complexity" evidence="1">
    <location>
        <begin position="109"/>
        <end position="125"/>
    </location>
</feature>
<dbReference type="OrthoDB" id="5345571at2759"/>
<evidence type="ECO:0000256" key="1">
    <source>
        <dbReference type="SAM" id="MobiDB-lite"/>
    </source>
</evidence>
<accession>A0A0D1YY81</accession>
<feature type="region of interest" description="Disordered" evidence="1">
    <location>
        <begin position="75"/>
        <end position="125"/>
    </location>
</feature>
<protein>
    <submittedName>
        <fullName evidence="4">Uncharacterized protein</fullName>
    </submittedName>
</protein>
<dbReference type="EMBL" id="KN846953">
    <property type="protein sequence ID" value="KIV79783.1"/>
    <property type="molecule type" value="Genomic_DNA"/>
</dbReference>
<name>A0A0D1YY81_9EURO</name>
<dbReference type="Pfam" id="PF23074">
    <property type="entry name" value="PH_FT_N"/>
    <property type="match status" value="1"/>
</dbReference>
<reference evidence="4 5" key="1">
    <citation type="submission" date="2015-01" db="EMBL/GenBank/DDBJ databases">
        <title>The Genome Sequence of Exophiala sideris CBS121828.</title>
        <authorList>
            <consortium name="The Broad Institute Genomics Platform"/>
            <person name="Cuomo C."/>
            <person name="de Hoog S."/>
            <person name="Gorbushina A."/>
            <person name="Stielow B."/>
            <person name="Teixiera M."/>
            <person name="Abouelleil A."/>
            <person name="Chapman S.B."/>
            <person name="Priest M."/>
            <person name="Young S.K."/>
            <person name="Wortman J."/>
            <person name="Nusbaum C."/>
            <person name="Birren B."/>
        </authorList>
    </citation>
    <scope>NUCLEOTIDE SEQUENCE [LARGE SCALE GENOMIC DNA]</scope>
    <source>
        <strain evidence="4 5">CBS 121828</strain>
    </source>
</reference>
<proteinExistence type="predicted"/>
<sequence length="401" mass="46022">MGKRTLTMRLNIYELFAYGLCKILLRQSHNRDHIDNLRHQIFDLQTQQLHGRRLIALTENFNTLSLVPVQQAVIKQPPSTERMRPPSTSSQDSWETVQRPAAPSPPGSSPTTTFSTTSHASSAKSDTTHWARKIFADLPATMLDDDPKTSSSYEGARTSSLPGPGYEKIIQIKFPSDFRIQLHWRSSDHRCKIVCEWPEGRRSMGKSCMPLDELHIRRAGPLLYLCYPTVVSTHTCWAILKFTSYEMLIIFHCTFLSLRSHDSVRHASNDPDYELKGESEEFAGTIRDGGFRHALRLYRDKSTNAMRLVASALDGDMKHCPIWTAFITHFISSPTWFRWSRDSSTVYLADLRRHVFSSQYSAHMCANGEHFLDFERDRDAKDFVKTIDHFGEEYRQMASVP</sequence>
<organism evidence="4 5">
    <name type="scientific">Exophiala sideris</name>
    <dbReference type="NCBI Taxonomy" id="1016849"/>
    <lineage>
        <taxon>Eukaryota</taxon>
        <taxon>Fungi</taxon>
        <taxon>Dikarya</taxon>
        <taxon>Ascomycota</taxon>
        <taxon>Pezizomycotina</taxon>
        <taxon>Eurotiomycetes</taxon>
        <taxon>Chaetothyriomycetidae</taxon>
        <taxon>Chaetothyriales</taxon>
        <taxon>Herpotrichiellaceae</taxon>
        <taxon>Exophiala</taxon>
    </lineage>
</organism>
<evidence type="ECO:0000259" key="2">
    <source>
        <dbReference type="Pfam" id="PF23074"/>
    </source>
</evidence>